<accession>A0A1J5R244</accession>
<gene>
    <name evidence="1" type="primary">sbpA_5</name>
    <name evidence="1" type="ORF">GALL_321180</name>
</gene>
<reference evidence="1" key="1">
    <citation type="submission" date="2016-10" db="EMBL/GenBank/DDBJ databases">
        <title>Sequence of Gallionella enrichment culture.</title>
        <authorList>
            <person name="Poehlein A."/>
            <person name="Muehling M."/>
            <person name="Daniel R."/>
        </authorList>
    </citation>
    <scope>NUCLEOTIDE SEQUENCE</scope>
</reference>
<dbReference type="SUPFAM" id="SSF53850">
    <property type="entry name" value="Periplasmic binding protein-like II"/>
    <property type="match status" value="1"/>
</dbReference>
<dbReference type="InterPro" id="IPR050682">
    <property type="entry name" value="ModA/WtpA"/>
</dbReference>
<proteinExistence type="predicted"/>
<dbReference type="PANTHER" id="PTHR30632">
    <property type="entry name" value="MOLYBDATE-BINDING PERIPLASMIC PROTEIN"/>
    <property type="match status" value="1"/>
</dbReference>
<name>A0A1J5R244_9ZZZZ</name>
<dbReference type="AlphaFoldDB" id="A0A1J5R244"/>
<dbReference type="Pfam" id="PF13531">
    <property type="entry name" value="SBP_bac_11"/>
    <property type="match status" value="1"/>
</dbReference>
<dbReference type="Gene3D" id="3.40.190.10">
    <property type="entry name" value="Periplasmic binding protein-like II"/>
    <property type="match status" value="2"/>
</dbReference>
<organism evidence="1">
    <name type="scientific">mine drainage metagenome</name>
    <dbReference type="NCBI Taxonomy" id="410659"/>
    <lineage>
        <taxon>unclassified sequences</taxon>
        <taxon>metagenomes</taxon>
        <taxon>ecological metagenomes</taxon>
    </lineage>
</organism>
<dbReference type="PANTHER" id="PTHR30632:SF0">
    <property type="entry name" value="SULFATE-BINDING PROTEIN"/>
    <property type="match status" value="1"/>
</dbReference>
<dbReference type="GO" id="GO:0015689">
    <property type="term" value="P:molybdate ion transport"/>
    <property type="evidence" value="ECO:0007669"/>
    <property type="project" value="TreeGrafter"/>
</dbReference>
<comment type="caution">
    <text evidence="1">The sequence shown here is derived from an EMBL/GenBank/DDBJ whole genome shotgun (WGS) entry which is preliminary data.</text>
</comment>
<dbReference type="GO" id="GO:0030973">
    <property type="term" value="F:molybdate ion binding"/>
    <property type="evidence" value="ECO:0007669"/>
    <property type="project" value="TreeGrafter"/>
</dbReference>
<protein>
    <submittedName>
        <fullName evidence="1">Sulfate-binding protein</fullName>
    </submittedName>
</protein>
<evidence type="ECO:0000313" key="1">
    <source>
        <dbReference type="EMBL" id="OIQ86020.1"/>
    </source>
</evidence>
<dbReference type="PROSITE" id="PS51257">
    <property type="entry name" value="PROKAR_LIPOPROTEIN"/>
    <property type="match status" value="1"/>
</dbReference>
<sequence>MRTDQVSRSPLQTLAVALTLAGCFVLSTSFAAGTGWGGKARPPQYKESIFPPWQHGANNPALDKGLEFTVPEINDLPDFHGDPMTSKLNIFVAGNYYFAMAPLVAAFEKEHPALKGHIYYETLPPGILLKQMAHGGTITVGNMTWTVKPDVYAAGLKKIKAGIAKGELVAPAIPYVTNDLTIMIPKDNPAHIASLTDLGKPGVKLSMPNPAWEGVSRQIEASLVKAGGKKLEQTVYEAKVKDGQTILTHIHHRQTPLFLMQGLADAGVTWKSEAIFQEQVGHPIGHVDIPAADNTTAIYGVAVVKGAAHPEAGKEWAEFLRTPAALTIFEKYGFKPYADKTAAN</sequence>
<dbReference type="EMBL" id="MLJW01000505">
    <property type="protein sequence ID" value="OIQ86020.1"/>
    <property type="molecule type" value="Genomic_DNA"/>
</dbReference>